<reference evidence="1 2" key="1">
    <citation type="submission" date="2019-04" db="EMBL/GenBank/DDBJ databases">
        <authorList>
            <person name="Van Vliet M D."/>
        </authorList>
    </citation>
    <scope>NUCLEOTIDE SEQUENCE [LARGE SCALE GENOMIC DNA]</scope>
    <source>
        <strain evidence="1 2">F1</strain>
    </source>
</reference>
<evidence type="ECO:0000313" key="1">
    <source>
        <dbReference type="EMBL" id="VGO16410.1"/>
    </source>
</evidence>
<gene>
    <name evidence="1" type="ORF">PDESU_05001</name>
</gene>
<name>A0A6C2U8M4_PONDE</name>
<keyword evidence="2" id="KW-1185">Reference proteome</keyword>
<dbReference type="EMBL" id="CAAHFG010000003">
    <property type="protein sequence ID" value="VGO16410.1"/>
    <property type="molecule type" value="Genomic_DNA"/>
</dbReference>
<dbReference type="AlphaFoldDB" id="A0A6C2U8M4"/>
<sequence length="456" mass="49709">MKANRKGFFGSHAKSSAAVVSLAIHALLVVVALSFVAVTVITKEEKAFEAKPVNRPKMQLKKLQVPVNIKKKSVKKPKLRKRIVVQPKMNQNMPDIKMPEITGVKGGLGAGAVGGLGGGEGLGFSMPEIEIFGVKGKGEKIFLILDTGNHMLIDEMGGIPAYNIIKDEMVRIVEELPPTALFNVCIFQGGQVQTLFPALVAATDSNAAKTKAWLDPLNASANAAKSGNFGIQTLGSGGVNKSGNYRIGKFAEPLKKGGSIYGDEWSGGRVWYDAAMCAMQQQADTVFILSNSWGHQRVALENVPTMDEWKKTTSAGKKWVENVEKGRAKLAEENAQRKAAGQPPKVISGGEYGIIRTYFDGTQRPPEPDYYYYKPKDFAQAFVMMKDQYRPKDVQTASGLKKKSGKVDFSLNVVQFIRQDAGSDERSSANFSQLTQICKGQYQTVSGLEEIQSYVK</sequence>
<proteinExistence type="predicted"/>
<organism evidence="1 2">
    <name type="scientific">Pontiella desulfatans</name>
    <dbReference type="NCBI Taxonomy" id="2750659"/>
    <lineage>
        <taxon>Bacteria</taxon>
        <taxon>Pseudomonadati</taxon>
        <taxon>Kiritimatiellota</taxon>
        <taxon>Kiritimatiellia</taxon>
        <taxon>Kiritimatiellales</taxon>
        <taxon>Pontiellaceae</taxon>
        <taxon>Pontiella</taxon>
    </lineage>
</organism>
<evidence type="ECO:0008006" key="3">
    <source>
        <dbReference type="Google" id="ProtNLM"/>
    </source>
</evidence>
<dbReference type="Proteomes" id="UP000366872">
    <property type="component" value="Unassembled WGS sequence"/>
</dbReference>
<dbReference type="RefSeq" id="WP_136081923.1">
    <property type="nucleotide sequence ID" value="NZ_CAAHFG010000003.1"/>
</dbReference>
<accession>A0A6C2U8M4</accession>
<protein>
    <recommendedName>
        <fullName evidence="3">VWFA domain-containing protein</fullName>
    </recommendedName>
</protein>
<evidence type="ECO:0000313" key="2">
    <source>
        <dbReference type="Proteomes" id="UP000366872"/>
    </source>
</evidence>